<keyword evidence="2" id="KW-1185">Reference proteome</keyword>
<dbReference type="eggNOG" id="COG0317">
    <property type="taxonomic scope" value="Bacteria"/>
</dbReference>
<comment type="caution">
    <text evidence="1">The sequence shown here is derived from an EMBL/GenBank/DDBJ whole genome shotgun (WGS) entry which is preliminary data.</text>
</comment>
<dbReference type="EMBL" id="LRQG01000197">
    <property type="protein sequence ID" value="KXA34767.1"/>
    <property type="molecule type" value="Genomic_DNA"/>
</dbReference>
<accession>A0A133PXM4</accession>
<evidence type="ECO:0000313" key="2">
    <source>
        <dbReference type="Proteomes" id="UP000070533"/>
    </source>
</evidence>
<protein>
    <submittedName>
        <fullName evidence="1">Uncharacterized protein</fullName>
    </submittedName>
</protein>
<dbReference type="PATRIC" id="fig|28128.5.peg.2296"/>
<organism evidence="1 2">
    <name type="scientific">Prevotella corporis</name>
    <dbReference type="NCBI Taxonomy" id="28128"/>
    <lineage>
        <taxon>Bacteria</taxon>
        <taxon>Pseudomonadati</taxon>
        <taxon>Bacteroidota</taxon>
        <taxon>Bacteroidia</taxon>
        <taxon>Bacteroidales</taxon>
        <taxon>Prevotellaceae</taxon>
        <taxon>Prevotella</taxon>
    </lineage>
</organism>
<dbReference type="Proteomes" id="UP000070533">
    <property type="component" value="Unassembled WGS sequence"/>
</dbReference>
<name>A0A133PXM4_9BACT</name>
<dbReference type="AlphaFoldDB" id="A0A133PXM4"/>
<dbReference type="RefSeq" id="WP_156439260.1">
    <property type="nucleotide sequence ID" value="NZ_KQ957308.1"/>
</dbReference>
<dbReference type="STRING" id="28128.HMPREF3226_02232"/>
<evidence type="ECO:0000313" key="1">
    <source>
        <dbReference type="EMBL" id="KXA34767.1"/>
    </source>
</evidence>
<sequence length="50" mass="5990">MNRDYTFRLLYDEDNGVYRTQCDELADVIDFACGEYQGVTFYITTYNEKE</sequence>
<gene>
    <name evidence="1" type="ORF">HMPREF3226_02232</name>
</gene>
<reference evidence="2" key="1">
    <citation type="submission" date="2016-01" db="EMBL/GenBank/DDBJ databases">
        <authorList>
            <person name="Mitreva M."/>
            <person name="Pepin K.H."/>
            <person name="Mihindukulasuriya K.A."/>
            <person name="Fulton R."/>
            <person name="Fronick C."/>
            <person name="O'Laughlin M."/>
            <person name="Miner T."/>
            <person name="Herter B."/>
            <person name="Rosa B.A."/>
            <person name="Cordes M."/>
            <person name="Tomlinson C."/>
            <person name="Wollam A."/>
            <person name="Palsikar V.B."/>
            <person name="Mardis E.R."/>
            <person name="Wilson R.K."/>
        </authorList>
    </citation>
    <scope>NUCLEOTIDE SEQUENCE [LARGE SCALE GENOMIC DNA]</scope>
    <source>
        <strain evidence="2">MJR7716</strain>
    </source>
</reference>
<proteinExistence type="predicted"/>